<comment type="caution">
    <text evidence="2">The sequence shown here is derived from an EMBL/GenBank/DDBJ whole genome shotgun (WGS) entry which is preliminary data.</text>
</comment>
<feature type="region of interest" description="Disordered" evidence="1">
    <location>
        <begin position="54"/>
        <end position="73"/>
    </location>
</feature>
<evidence type="ECO:0000313" key="2">
    <source>
        <dbReference type="EMBL" id="EEF87229.1"/>
    </source>
</evidence>
<organism evidence="2 3">
    <name type="scientific">Bacteroides cellulosilyticus DSM 14838</name>
    <dbReference type="NCBI Taxonomy" id="537012"/>
    <lineage>
        <taxon>Bacteria</taxon>
        <taxon>Pseudomonadati</taxon>
        <taxon>Bacteroidota</taxon>
        <taxon>Bacteroidia</taxon>
        <taxon>Bacteroidales</taxon>
        <taxon>Bacteroidaceae</taxon>
        <taxon>Bacteroides</taxon>
    </lineage>
</organism>
<dbReference type="AlphaFoldDB" id="E2NLG5"/>
<reference evidence="2 3" key="1">
    <citation type="submission" date="2008-12" db="EMBL/GenBank/DDBJ databases">
        <authorList>
            <person name="Fulton L."/>
            <person name="Clifton S."/>
            <person name="Fulton B."/>
            <person name="Xu J."/>
            <person name="Minx P."/>
            <person name="Pepin K.H."/>
            <person name="Johnson M."/>
            <person name="Bhonagiri V."/>
            <person name="Nash W.E."/>
            <person name="Mardis E.R."/>
            <person name="Wilson R.K."/>
        </authorList>
    </citation>
    <scope>NUCLEOTIDE SEQUENCE [LARGE SCALE GENOMIC DNA]</scope>
    <source>
        <strain evidence="2 3">DSM 14838</strain>
    </source>
</reference>
<evidence type="ECO:0000313" key="3">
    <source>
        <dbReference type="Proteomes" id="UP000003711"/>
    </source>
</evidence>
<accession>E2NLG5</accession>
<dbReference type="EMBL" id="ACCH01000425">
    <property type="protein sequence ID" value="EEF87229.1"/>
    <property type="molecule type" value="Genomic_DNA"/>
</dbReference>
<feature type="compositionally biased region" description="Basic and acidic residues" evidence="1">
    <location>
        <begin position="54"/>
        <end position="66"/>
    </location>
</feature>
<reference evidence="2 3" key="2">
    <citation type="submission" date="2009-01" db="EMBL/GenBank/DDBJ databases">
        <title>Draft genome sequence of Bacteroides cellulosilyticus (DSM 14838).</title>
        <authorList>
            <person name="Sudarsanam P."/>
            <person name="Ley R."/>
            <person name="Guruge J."/>
            <person name="Turnbaugh P.J."/>
            <person name="Mahowald M."/>
            <person name="Liep D."/>
            <person name="Gordon J."/>
        </authorList>
    </citation>
    <scope>NUCLEOTIDE SEQUENCE [LARGE SCALE GENOMIC DNA]</scope>
    <source>
        <strain evidence="2 3">DSM 14838</strain>
    </source>
</reference>
<name>E2NLG5_9BACE</name>
<dbReference type="HOGENOM" id="CLU_2271814_0_0_10"/>
<evidence type="ECO:0000256" key="1">
    <source>
        <dbReference type="SAM" id="MobiDB-lite"/>
    </source>
</evidence>
<dbReference type="Proteomes" id="UP000003711">
    <property type="component" value="Unassembled WGS sequence"/>
</dbReference>
<sequence>MKKKLQSMIMVTFTKLFVIRMVASNLSVSSKSLRIFSSEGCFFSSMAFRSDGEREKKAISEAEAKPDTSNSKPANTMAMIAEIVGLCTDIPLKTFANWHK</sequence>
<gene>
    <name evidence="2" type="ORF">BACCELL_05158</name>
</gene>
<proteinExistence type="predicted"/>
<protein>
    <submittedName>
        <fullName evidence="2">Uncharacterized protein</fullName>
    </submittedName>
</protein>